<dbReference type="SUPFAM" id="SSF101898">
    <property type="entry name" value="NHL repeat"/>
    <property type="match status" value="4"/>
</dbReference>
<dbReference type="Gene3D" id="2.120.10.30">
    <property type="entry name" value="TolB, C-terminal domain"/>
    <property type="match status" value="4"/>
</dbReference>
<dbReference type="Gene3D" id="2.60.40.4070">
    <property type="match status" value="1"/>
</dbReference>
<name>A0A948RRS4_UNCEI</name>
<dbReference type="InterPro" id="IPR050952">
    <property type="entry name" value="TRIM-NHL_E3_ligases"/>
</dbReference>
<dbReference type="Proteomes" id="UP000777784">
    <property type="component" value="Unassembled WGS sequence"/>
</dbReference>
<sequence length="1835" mass="198889">MRFYSGNLMVLDRMSDPYHIHSDPGAAFTINPDVANTVILISSPSDFVDPTDLFVAHQKFLYVTDAEADPRGFGDNNGAVFRIDPYHYPSQDAELMAASPRFSEPISILVDSENRLIVLDRRADPLGTGSPIGAVFRIDPVTQYEEILASSPEFRDLVRIIEDFDGSYLILDRLADPLGVGGGPGAIFRLDPSTFEMTCLFSQAGFTNLTSLRRTPDDDYILLDRDSDPFRIGGAPGAVYLVDRSTLTIADTLASHQFFRDPVDVAMLRDGRLFVLDRTADPLQLEDGQGAVFEMDPETNQVLGTWSRDGFVLCRTLVPVYGADLDSSTITVGDLNGPPLGRGDPMEVRLKLRNTGDEDTGRLTVVDSFKTGITLLPGSEVAASGEFKYLQDLPGLSWTSSLAPGAQELITFRIRVEEYARTPVEQYIRGLSNQTDFKMEWRVGLPAALDAWTVVVSDPTGIYSLDTSIGGLVSLTESQQLVAPAGLVFRSDGYLIIADSKADIVAGEAGAIFVMDPGWGEVSPLAAGLPVRTPAAVALGAGDQIYVADVGVPRPFPFPDEPGGVYKLSRSTYQPESLRVGEPFLHPIDLLLDQYGRLMVADVAADPLGLGGDPGAVFELDPTTGEVLRTFTHPDFVDPRGLIPLKDGRLLVVDRSADPLGIGSPTGALFEIDRSDGSVRLFFADSRLVGPTSGVQDTLGDILLADIDADPNNMGGNRGAIWRYNIAGNILTTQLESWRLNDPTCLTIFGQGDFRESWFEGADIDGPPLLPGDTVRVHAIVKNTGVVDAKTINAEFSGLPGIEIVSVSADSGHIGIMAGSNGALWLGSVRRDESLDLIANFVMDPQGEVSFWEPYNVNFKIGGGLFDGLPPLTFRLVTPLRQGDLIAVDRDSDPLGLGNRPGALLLMDEDGVGSRALFSDRALSDPVSAALDGEGNIVILDASANPAGLDHATGAIFYLDLFTGMLDLLYWSDNLYSPVELKADGGEFLIVDELADPFQDPVPERKGAIFRLESLQGPMHLFSAAEPFRKPQSLVRAGNGDIYVADISADPQGTGRNTGAVFRLDGETGALVETIVSDYFVDPKDLDLLPDGRILLTDEFSDPYGYPARTGALFTIDPATSNVQVYAHSPYFTMPGRSQVREDGMVMVADRGADPIGQDLVGAILTVDPDTRAVNYLAYTNQFRALRNFLYIPRPIAVLRNLASVDVNGGMLDPGDLITYHAVVANTGQTIEPEAAYVDTLPSILTLQEGSFQADNGTFEVIGSDQGAVFRWEGVIAAGDSAEISYQAILDPVTPPGTRIERVAEVYGSSGRWGGAKKLVHVVRMNLIPGAVYVVDSDIDPLNTGIPVGGVFRIGMPSGNLQLVTSGSELYTPIDAEVLSLEDETLVLLDSDADPMGYGNHRGALYKVEIGDGSLHFLAAEPTFLDPAQMVVVNENLIFVVDPLANPYAFPSRHGAIYRVDLPSGDVEVAYSDSALSIPIGIDLDDNGGLYIADMNADPFELGNRPGAIFRLDLYTNDLQVIASDTLFVDPYRVLVHPAGDLFVLDRGAMFNPETGAVGAVFRIHDGTVSFHSQSKHFRRPVDLFMDKNNSLLVVDSDADPLVLGGHPGAVFRYNPTTDDYVIVSANPYFIKPMAAFVHLALTPVFLRYARAEVTSDGKVLLMWEVESDIQPSGYLIQRRIAGSEDIYETLNPQQPVVGWGALLFEDDSAEAGRDYEYLIAALLPDGGVHHLGPVHISVPGNPIRLVLDSPKPNPFGSRTILRFGVPRREEISLVIYDVNGRMIRRLADGRHDPGFYNVEWDGRNEIRNPVASGVYFARLSDPQRRQIRRLILLR</sequence>
<accession>A0A948RRS4</accession>
<dbReference type="EMBL" id="JAHJDP010000012">
    <property type="protein sequence ID" value="MBU2689670.1"/>
    <property type="molecule type" value="Genomic_DNA"/>
</dbReference>
<reference evidence="1" key="1">
    <citation type="submission" date="2021-05" db="EMBL/GenBank/DDBJ databases">
        <title>Energy efficiency and biological interactions define the core microbiome of deep oligotrophic groundwater.</title>
        <authorList>
            <person name="Mehrshad M."/>
            <person name="Lopez-Fernandez M."/>
            <person name="Bell E."/>
            <person name="Bernier-Latmani R."/>
            <person name="Bertilsson S."/>
            <person name="Dopson M."/>
        </authorList>
    </citation>
    <scope>NUCLEOTIDE SEQUENCE</scope>
    <source>
        <strain evidence="1">Modern_marine.mb.64</strain>
    </source>
</reference>
<dbReference type="InterPro" id="IPR011042">
    <property type="entry name" value="6-blade_b-propeller_TolB-like"/>
</dbReference>
<comment type="caution">
    <text evidence="1">The sequence shown here is derived from an EMBL/GenBank/DDBJ whole genome shotgun (WGS) entry which is preliminary data.</text>
</comment>
<dbReference type="PANTHER" id="PTHR24104">
    <property type="entry name" value="E3 UBIQUITIN-PROTEIN LIGASE NHLRC1-RELATED"/>
    <property type="match status" value="1"/>
</dbReference>
<gene>
    <name evidence="1" type="ORF">KJ970_02005</name>
</gene>
<evidence type="ECO:0000313" key="1">
    <source>
        <dbReference type="EMBL" id="MBU2689670.1"/>
    </source>
</evidence>
<protein>
    <recommendedName>
        <fullName evidence="3">T9SS type A sorting domain-containing protein</fullName>
    </recommendedName>
</protein>
<evidence type="ECO:0000313" key="2">
    <source>
        <dbReference type="Proteomes" id="UP000777784"/>
    </source>
</evidence>
<organism evidence="1 2">
    <name type="scientific">Eiseniibacteriota bacterium</name>
    <dbReference type="NCBI Taxonomy" id="2212470"/>
    <lineage>
        <taxon>Bacteria</taxon>
        <taxon>Candidatus Eiseniibacteriota</taxon>
    </lineage>
</organism>
<proteinExistence type="predicted"/>
<evidence type="ECO:0008006" key="3">
    <source>
        <dbReference type="Google" id="ProtNLM"/>
    </source>
</evidence>